<protein>
    <submittedName>
        <fullName evidence="1">Uncharacterized protein</fullName>
    </submittedName>
</protein>
<dbReference type="Proteomes" id="UP000722485">
    <property type="component" value="Unassembled WGS sequence"/>
</dbReference>
<comment type="caution">
    <text evidence="1">The sequence shown here is derived from an EMBL/GenBank/DDBJ whole genome shotgun (WGS) entry which is preliminary data.</text>
</comment>
<evidence type="ECO:0000313" key="1">
    <source>
        <dbReference type="EMBL" id="KAF7556596.1"/>
    </source>
</evidence>
<sequence>MEPVTSLNRQAPRFSNFPNVPSHSWYLSFSNSGPGSSSGFCCIANFASFARYIRGLFLAISICLISNLCNFLSECGS</sequence>
<accession>A0A9P5LK90</accession>
<dbReference type="AlphaFoldDB" id="A0A9P5LK90"/>
<reference evidence="1" key="1">
    <citation type="submission" date="2020-03" db="EMBL/GenBank/DDBJ databases">
        <title>Draft Genome Sequence of Cylindrodendrum hubeiense.</title>
        <authorList>
            <person name="Buettner E."/>
            <person name="Kellner H."/>
        </authorList>
    </citation>
    <scope>NUCLEOTIDE SEQUENCE</scope>
    <source>
        <strain evidence="1">IHI 201604</strain>
    </source>
</reference>
<evidence type="ECO:0000313" key="2">
    <source>
        <dbReference type="Proteomes" id="UP000722485"/>
    </source>
</evidence>
<dbReference type="EMBL" id="JAANBB010000011">
    <property type="protein sequence ID" value="KAF7556596.1"/>
    <property type="molecule type" value="Genomic_DNA"/>
</dbReference>
<gene>
    <name evidence="1" type="ORF">G7Z17_g1292</name>
</gene>
<proteinExistence type="predicted"/>
<organism evidence="1 2">
    <name type="scientific">Cylindrodendrum hubeiense</name>
    <dbReference type="NCBI Taxonomy" id="595255"/>
    <lineage>
        <taxon>Eukaryota</taxon>
        <taxon>Fungi</taxon>
        <taxon>Dikarya</taxon>
        <taxon>Ascomycota</taxon>
        <taxon>Pezizomycotina</taxon>
        <taxon>Sordariomycetes</taxon>
        <taxon>Hypocreomycetidae</taxon>
        <taxon>Hypocreales</taxon>
        <taxon>Nectriaceae</taxon>
        <taxon>Cylindrodendrum</taxon>
    </lineage>
</organism>
<keyword evidence="2" id="KW-1185">Reference proteome</keyword>
<name>A0A9P5LK90_9HYPO</name>